<keyword evidence="2" id="KW-1185">Reference proteome</keyword>
<proteinExistence type="predicted"/>
<dbReference type="Proteomes" id="UP001371456">
    <property type="component" value="Unassembled WGS sequence"/>
</dbReference>
<name>A0AAN8YPB5_SOLBU</name>
<protein>
    <submittedName>
        <fullName evidence="1">Uncharacterized protein</fullName>
    </submittedName>
</protein>
<evidence type="ECO:0000313" key="2">
    <source>
        <dbReference type="Proteomes" id="UP001371456"/>
    </source>
</evidence>
<dbReference type="EMBL" id="JBANQN010000001">
    <property type="protein sequence ID" value="KAK6802935.1"/>
    <property type="molecule type" value="Genomic_DNA"/>
</dbReference>
<reference evidence="1 2" key="1">
    <citation type="submission" date="2024-02" db="EMBL/GenBank/DDBJ databases">
        <title>de novo genome assembly of Solanum bulbocastanum strain 11H21.</title>
        <authorList>
            <person name="Hosaka A.J."/>
        </authorList>
    </citation>
    <scope>NUCLEOTIDE SEQUENCE [LARGE SCALE GENOMIC DNA]</scope>
    <source>
        <tissue evidence="1">Young leaves</tissue>
    </source>
</reference>
<gene>
    <name evidence="1" type="ORF">RDI58_000719</name>
</gene>
<comment type="caution">
    <text evidence="1">The sequence shown here is derived from an EMBL/GenBank/DDBJ whole genome shotgun (WGS) entry which is preliminary data.</text>
</comment>
<dbReference type="AlphaFoldDB" id="A0AAN8YPB5"/>
<organism evidence="1 2">
    <name type="scientific">Solanum bulbocastanum</name>
    <name type="common">Wild potato</name>
    <dbReference type="NCBI Taxonomy" id="147425"/>
    <lineage>
        <taxon>Eukaryota</taxon>
        <taxon>Viridiplantae</taxon>
        <taxon>Streptophyta</taxon>
        <taxon>Embryophyta</taxon>
        <taxon>Tracheophyta</taxon>
        <taxon>Spermatophyta</taxon>
        <taxon>Magnoliopsida</taxon>
        <taxon>eudicotyledons</taxon>
        <taxon>Gunneridae</taxon>
        <taxon>Pentapetalae</taxon>
        <taxon>asterids</taxon>
        <taxon>lamiids</taxon>
        <taxon>Solanales</taxon>
        <taxon>Solanaceae</taxon>
        <taxon>Solanoideae</taxon>
        <taxon>Solaneae</taxon>
        <taxon>Solanum</taxon>
    </lineage>
</organism>
<evidence type="ECO:0000313" key="1">
    <source>
        <dbReference type="EMBL" id="KAK6802935.1"/>
    </source>
</evidence>
<sequence length="95" mass="10883">MEGVLLFESICKASMSSDKPYLIEYIIDLSLNLEDTHYKVGYSNGYFNGLASRRNEGREVWLKTRLKFRAICAMLNVKLEYNGYLIASNVENSGF</sequence>
<accession>A0AAN8YPB5</accession>